<evidence type="ECO:0000256" key="2">
    <source>
        <dbReference type="ARBA" id="ARBA00022525"/>
    </source>
</evidence>
<dbReference type="Pfam" id="PF00353">
    <property type="entry name" value="HemolysinCabind"/>
    <property type="match status" value="3"/>
</dbReference>
<name>A0A1M7KZX2_9RHOB</name>
<dbReference type="RefSeq" id="WP_149780831.1">
    <property type="nucleotide sequence ID" value="NZ_FRCB01000012.1"/>
</dbReference>
<feature type="region of interest" description="Disordered" evidence="3">
    <location>
        <begin position="65"/>
        <end position="92"/>
    </location>
</feature>
<dbReference type="Gene3D" id="2.150.10.10">
    <property type="entry name" value="Serralysin-like metalloprotease, C-terminal"/>
    <property type="match status" value="2"/>
</dbReference>
<sequence>MIEVKSAKKVQTPGKERLTAMDGLRQTVTAIPKRKIGMAMMALFGLVAYIKTLLGGSEVAAQAAPDTPISGDDNAAPICETDNSSADNSGRMSYGNAALFQASSRDEDEGAILTSPQSSPSSVLSPAGSGLQPERFDASGLQPAPLNFQPSAFATAPETGLEPGPGTDPGTPPSGGGGPGTGTGGGGTGGGDGTLPPAGPDPEDEIENEDGPQDPPPSVNPPVEDGPNDDDDGGNDGKDDAPCKDNAHGEHDAACEDNAPGDHDAPCDDHPPCDNDSAEGDPCDDVSSDCASDADCDTASDCDTTPECDAGHSCDPIAGIDADCFEDPIQAARDITFGLSTDDDLSGTDADDLIHAGDGADTVLGGAGDDLLIGAAGDDILTGGSGNDRLAGEQGNDTLDGGVGDDILTGGAGDDILWDGTGADLLFGDAGNDTIQLAADDASDTVDGGDGIDTLDLSGTGQQAHIDIAAGTITRPGLPQDSFTDIEVFAAGAGKEVFDLSGFFSPGAPATPRTAFQITDFGHDDTLVLTNDIHLALSDLHAVTDTRDIRKDSSDFEARISVFDPETVAENHGRPGFRQDDEDALMIRRIELRQEHETGEIEFDLWISGPDRESDPSQDFTS</sequence>
<dbReference type="EMBL" id="FRCB01000012">
    <property type="protein sequence ID" value="SHM71127.1"/>
    <property type="molecule type" value="Genomic_DNA"/>
</dbReference>
<gene>
    <name evidence="4" type="ORF">SAMN05443432_11287</name>
</gene>
<dbReference type="InterPro" id="IPR001343">
    <property type="entry name" value="Hemolysn_Ca-bd"/>
</dbReference>
<dbReference type="InterPro" id="IPR018511">
    <property type="entry name" value="Hemolysin-typ_Ca-bd_CS"/>
</dbReference>
<feature type="compositionally biased region" description="Low complexity" evidence="3">
    <location>
        <begin position="155"/>
        <end position="169"/>
    </location>
</feature>
<dbReference type="InterPro" id="IPR050557">
    <property type="entry name" value="RTX_toxin/Mannuronan_C5-epim"/>
</dbReference>
<dbReference type="AlphaFoldDB" id="A0A1M7KZX2"/>
<feature type="compositionally biased region" description="Polar residues" evidence="3">
    <location>
        <begin position="81"/>
        <end position="91"/>
    </location>
</feature>
<dbReference type="GO" id="GO:0005509">
    <property type="term" value="F:calcium ion binding"/>
    <property type="evidence" value="ECO:0007669"/>
    <property type="project" value="InterPro"/>
</dbReference>
<dbReference type="Proteomes" id="UP000322545">
    <property type="component" value="Unassembled WGS sequence"/>
</dbReference>
<evidence type="ECO:0000313" key="4">
    <source>
        <dbReference type="EMBL" id="SHM71127.1"/>
    </source>
</evidence>
<dbReference type="SUPFAM" id="SSF51120">
    <property type="entry name" value="beta-Roll"/>
    <property type="match status" value="1"/>
</dbReference>
<accession>A0A1M7KZX2</accession>
<feature type="region of interest" description="Disordered" evidence="3">
    <location>
        <begin position="105"/>
        <end position="257"/>
    </location>
</feature>
<keyword evidence="2" id="KW-0964">Secreted</keyword>
<feature type="compositionally biased region" description="Acidic residues" evidence="3">
    <location>
        <begin position="201"/>
        <end position="212"/>
    </location>
</feature>
<dbReference type="PANTHER" id="PTHR38340:SF1">
    <property type="entry name" value="S-LAYER PROTEIN"/>
    <property type="match status" value="1"/>
</dbReference>
<feature type="compositionally biased region" description="Gly residues" evidence="3">
    <location>
        <begin position="173"/>
        <end position="193"/>
    </location>
</feature>
<keyword evidence="5" id="KW-1185">Reference proteome</keyword>
<feature type="compositionally biased region" description="Low complexity" evidence="3">
    <location>
        <begin position="115"/>
        <end position="129"/>
    </location>
</feature>
<comment type="subcellular location">
    <subcellularLocation>
        <location evidence="1">Secreted</location>
    </subcellularLocation>
</comment>
<dbReference type="PROSITE" id="PS00330">
    <property type="entry name" value="HEMOLYSIN_CALCIUM"/>
    <property type="match status" value="1"/>
</dbReference>
<feature type="compositionally biased region" description="Basic and acidic residues" evidence="3">
    <location>
        <begin position="235"/>
        <end position="257"/>
    </location>
</feature>
<protein>
    <submittedName>
        <fullName evidence="4">Hemolysin-type calcium-binding repeat-containing protein</fullName>
    </submittedName>
</protein>
<organism evidence="4 5">
    <name type="scientific">Roseovarius litoreus</name>
    <dbReference type="NCBI Taxonomy" id="1155722"/>
    <lineage>
        <taxon>Bacteria</taxon>
        <taxon>Pseudomonadati</taxon>
        <taxon>Pseudomonadota</taxon>
        <taxon>Alphaproteobacteria</taxon>
        <taxon>Rhodobacterales</taxon>
        <taxon>Roseobacteraceae</taxon>
        <taxon>Roseovarius</taxon>
    </lineage>
</organism>
<dbReference type="PANTHER" id="PTHR38340">
    <property type="entry name" value="S-LAYER PROTEIN"/>
    <property type="match status" value="1"/>
</dbReference>
<evidence type="ECO:0000256" key="1">
    <source>
        <dbReference type="ARBA" id="ARBA00004613"/>
    </source>
</evidence>
<dbReference type="InterPro" id="IPR011049">
    <property type="entry name" value="Serralysin-like_metalloprot_C"/>
</dbReference>
<evidence type="ECO:0000256" key="3">
    <source>
        <dbReference type="SAM" id="MobiDB-lite"/>
    </source>
</evidence>
<reference evidence="4 5" key="1">
    <citation type="submission" date="2016-11" db="EMBL/GenBank/DDBJ databases">
        <authorList>
            <person name="Varghese N."/>
            <person name="Submissions S."/>
        </authorList>
    </citation>
    <scope>NUCLEOTIDE SEQUENCE [LARGE SCALE GENOMIC DNA]</scope>
    <source>
        <strain evidence="4 5">DSM 28249</strain>
    </source>
</reference>
<evidence type="ECO:0000313" key="5">
    <source>
        <dbReference type="Proteomes" id="UP000322545"/>
    </source>
</evidence>
<dbReference type="GO" id="GO:0005576">
    <property type="term" value="C:extracellular region"/>
    <property type="evidence" value="ECO:0007669"/>
    <property type="project" value="UniProtKB-SubCell"/>
</dbReference>
<proteinExistence type="predicted"/>
<dbReference type="PRINTS" id="PR00313">
    <property type="entry name" value="CABNDNGRPT"/>
</dbReference>